<feature type="transmembrane region" description="Helical" evidence="1">
    <location>
        <begin position="179"/>
        <end position="204"/>
    </location>
</feature>
<keyword evidence="3" id="KW-1185">Reference proteome</keyword>
<dbReference type="AlphaFoldDB" id="A0A6I6DZU6"/>
<accession>A0A6I6DZU6</accession>
<feature type="transmembrane region" description="Helical" evidence="1">
    <location>
        <begin position="7"/>
        <end position="28"/>
    </location>
</feature>
<organism evidence="2 3">
    <name type="scientific">Thermochromatium tepidum ATCC 43061</name>
    <dbReference type="NCBI Taxonomy" id="316276"/>
    <lineage>
        <taxon>Bacteria</taxon>
        <taxon>Pseudomonadati</taxon>
        <taxon>Pseudomonadota</taxon>
        <taxon>Gammaproteobacteria</taxon>
        <taxon>Chromatiales</taxon>
        <taxon>Chromatiaceae</taxon>
        <taxon>Thermochromatium</taxon>
    </lineage>
</organism>
<feature type="transmembrane region" description="Helical" evidence="1">
    <location>
        <begin position="34"/>
        <end position="54"/>
    </location>
</feature>
<dbReference type="RefSeq" id="WP_153975425.1">
    <property type="nucleotide sequence ID" value="NZ_CP039268.1"/>
</dbReference>
<dbReference type="EMBL" id="CP039268">
    <property type="protein sequence ID" value="QGU33231.1"/>
    <property type="molecule type" value="Genomic_DNA"/>
</dbReference>
<sequence>MPSKDRLTAIVLVLIVWGFAGALFGALFSGLHRILLVMGLTGGWALILAAAAASMTTTAFYSAMPVALIGSMAGVLASIGYLIVIGHDIDLLRISGLAAGAGVLAGGFYSWMVAGSSRPLAETLIGLFTGLLAAILLSLVLWFLGEPVGVFALAAGLVALVGALFELSERWLVRLGIAWLPGVVSAPLVAGLLANVVAGSIWIIGNTTVTALDAHTQQAIEQVLQDIPPGLLGGMLGGSMTGLLLEILGFRLEDEI</sequence>
<feature type="transmembrane region" description="Helical" evidence="1">
    <location>
        <begin position="91"/>
        <end position="112"/>
    </location>
</feature>
<keyword evidence="1" id="KW-1133">Transmembrane helix</keyword>
<dbReference type="OrthoDB" id="5771363at2"/>
<gene>
    <name evidence="2" type="ORF">E6P07_09725</name>
</gene>
<feature type="transmembrane region" description="Helical" evidence="1">
    <location>
        <begin position="150"/>
        <end position="167"/>
    </location>
</feature>
<reference evidence="2 3" key="1">
    <citation type="submission" date="2019-12" db="EMBL/GenBank/DDBJ databases">
        <title>The complete genome of the thermophilic, anoxygenic phototrophic gammaproteobacterium Thermochromatium tepidum.</title>
        <authorList>
            <person name="Sattley W.M."/>
            <person name="Swingley W.D."/>
            <person name="Burchell B.M."/>
            <person name="Gurbani S.A."/>
            <person name="Kujawa C.M."/>
            <person name="Nuccio D.A."/>
            <person name="Schladweiler J."/>
            <person name="Shaffer K.N."/>
            <person name="Stokes L.M."/>
            <person name="Touchman J.W."/>
            <person name="Blankenship R.E."/>
            <person name="Madigan M.T."/>
        </authorList>
    </citation>
    <scope>NUCLEOTIDE SEQUENCE [LARGE SCALE GENOMIC DNA]</scope>
    <source>
        <strain evidence="2 3">ATCC 43061</strain>
    </source>
</reference>
<proteinExistence type="predicted"/>
<name>A0A6I6DZU6_THETI</name>
<evidence type="ECO:0000256" key="1">
    <source>
        <dbReference type="SAM" id="Phobius"/>
    </source>
</evidence>
<dbReference type="Proteomes" id="UP000426424">
    <property type="component" value="Chromosome"/>
</dbReference>
<feature type="transmembrane region" description="Helical" evidence="1">
    <location>
        <begin position="66"/>
        <end position="85"/>
    </location>
</feature>
<feature type="transmembrane region" description="Helical" evidence="1">
    <location>
        <begin position="124"/>
        <end position="144"/>
    </location>
</feature>
<protein>
    <submittedName>
        <fullName evidence="2">Spermidine synthase</fullName>
    </submittedName>
</protein>
<keyword evidence="1" id="KW-0812">Transmembrane</keyword>
<keyword evidence="1" id="KW-0472">Membrane</keyword>
<evidence type="ECO:0000313" key="2">
    <source>
        <dbReference type="EMBL" id="QGU33231.1"/>
    </source>
</evidence>
<evidence type="ECO:0000313" key="3">
    <source>
        <dbReference type="Proteomes" id="UP000426424"/>
    </source>
</evidence>
<dbReference type="KEGG" id="ttp:E6P07_09725"/>